<keyword evidence="3" id="KW-1185">Reference proteome</keyword>
<accession>A0ABQ6NW43</accession>
<keyword evidence="1" id="KW-0732">Signal</keyword>
<protein>
    <recommendedName>
        <fullName evidence="4">Cytochrome C oxidase subunit II</fullName>
    </recommendedName>
</protein>
<feature type="signal peptide" evidence="1">
    <location>
        <begin position="1"/>
        <end position="18"/>
    </location>
</feature>
<evidence type="ECO:0000313" key="2">
    <source>
        <dbReference type="EMBL" id="GMK48760.1"/>
    </source>
</evidence>
<evidence type="ECO:0008006" key="4">
    <source>
        <dbReference type="Google" id="ProtNLM"/>
    </source>
</evidence>
<gene>
    <name evidence="2" type="ORF">PghCCS26_58900</name>
</gene>
<proteinExistence type="predicted"/>
<sequence length="122" mass="13056">MKKWLIFASVLCLVFVVAACGSNSKSNNSGSDAASSTVADVVIKASSWEFDQPEYHIKKGQTIKLELIDGVHGVEIEKTNVKLTQNKAKTITLDAGEYEIKCNIPCGGGHSKMSAKLIVEAA</sequence>
<dbReference type="RefSeq" id="WP_015843009.1">
    <property type="nucleotide sequence ID" value="NZ_BTCL01000035.1"/>
</dbReference>
<name>A0ABQ6NW43_9BACL</name>
<dbReference type="InterPro" id="IPR008972">
    <property type="entry name" value="Cupredoxin"/>
</dbReference>
<organism evidence="2 3">
    <name type="scientific">Paenibacillus glycanilyticus</name>
    <dbReference type="NCBI Taxonomy" id="126569"/>
    <lineage>
        <taxon>Bacteria</taxon>
        <taxon>Bacillati</taxon>
        <taxon>Bacillota</taxon>
        <taxon>Bacilli</taxon>
        <taxon>Bacillales</taxon>
        <taxon>Paenibacillaceae</taxon>
        <taxon>Paenibacillus</taxon>
    </lineage>
</organism>
<dbReference type="Gene3D" id="2.60.40.420">
    <property type="entry name" value="Cupredoxins - blue copper proteins"/>
    <property type="match status" value="1"/>
</dbReference>
<evidence type="ECO:0000313" key="3">
    <source>
        <dbReference type="Proteomes" id="UP001285921"/>
    </source>
</evidence>
<dbReference type="SUPFAM" id="SSF49503">
    <property type="entry name" value="Cupredoxins"/>
    <property type="match status" value="1"/>
</dbReference>
<dbReference type="EMBL" id="BTCL01000035">
    <property type="protein sequence ID" value="GMK48760.1"/>
    <property type="molecule type" value="Genomic_DNA"/>
</dbReference>
<feature type="chain" id="PRO_5046614445" description="Cytochrome C oxidase subunit II" evidence="1">
    <location>
        <begin position="19"/>
        <end position="122"/>
    </location>
</feature>
<reference evidence="2 3" key="1">
    <citation type="submission" date="2023-05" db="EMBL/GenBank/DDBJ databases">
        <title>Draft genome of Paenibacillus sp. CCS26.</title>
        <authorList>
            <person name="Akita H."/>
            <person name="Shinto Y."/>
            <person name="Kimura Z."/>
        </authorList>
    </citation>
    <scope>NUCLEOTIDE SEQUENCE [LARGE SCALE GENOMIC DNA]</scope>
    <source>
        <strain evidence="2 3">CCS26</strain>
    </source>
</reference>
<evidence type="ECO:0000256" key="1">
    <source>
        <dbReference type="SAM" id="SignalP"/>
    </source>
</evidence>
<dbReference type="PROSITE" id="PS51257">
    <property type="entry name" value="PROKAR_LIPOPROTEIN"/>
    <property type="match status" value="1"/>
</dbReference>
<dbReference type="Proteomes" id="UP001285921">
    <property type="component" value="Unassembled WGS sequence"/>
</dbReference>
<comment type="caution">
    <text evidence="2">The sequence shown here is derived from an EMBL/GenBank/DDBJ whole genome shotgun (WGS) entry which is preliminary data.</text>
</comment>